<dbReference type="EMBL" id="CP142733">
    <property type="protein sequence ID" value="WUR04401.1"/>
    <property type="molecule type" value="Genomic_DNA"/>
</dbReference>
<reference evidence="1" key="1">
    <citation type="journal article" date="2024" name="BMC Genomics">
        <title>Functional annotation of a divergent genome using sequence and structure-based similarity.</title>
        <authorList>
            <person name="Svedberg D."/>
            <person name="Winiger R.R."/>
            <person name="Berg A."/>
            <person name="Sharma H."/>
            <person name="Tellgren-Roth C."/>
            <person name="Debrunner-Vossbrinck B.A."/>
            <person name="Vossbrinck C.R."/>
            <person name="Barandun J."/>
        </authorList>
    </citation>
    <scope>NUCLEOTIDE SEQUENCE</scope>
    <source>
        <strain evidence="1">Illinois isolate</strain>
    </source>
</reference>
<organism evidence="1 2">
    <name type="scientific">Vairimorpha necatrix</name>
    <dbReference type="NCBI Taxonomy" id="6039"/>
    <lineage>
        <taxon>Eukaryota</taxon>
        <taxon>Fungi</taxon>
        <taxon>Fungi incertae sedis</taxon>
        <taxon>Microsporidia</taxon>
        <taxon>Nosematidae</taxon>
        <taxon>Vairimorpha</taxon>
    </lineage>
</organism>
<evidence type="ECO:0000313" key="2">
    <source>
        <dbReference type="Proteomes" id="UP001334084"/>
    </source>
</evidence>
<proteinExistence type="predicted"/>
<dbReference type="Proteomes" id="UP001334084">
    <property type="component" value="Chromosome 8"/>
</dbReference>
<dbReference type="GeneID" id="90542232"/>
<name>A0AAX4JF48_9MICR</name>
<dbReference type="KEGG" id="vnx:VNE69_08156"/>
<sequence>MLFYFILISCSEFKNDKKEVLDFTREKTEAKANSSIINRPVSIRHKLLINEKVETREYSTISSDSRFHPYEKDLLKKSPSNCEIENPNVSSVQSLETTNINILRCGDQYIQDQKLANCIFLLNNLRSVINKWDKEDLKLVCPIDKLKFKDKENSQLYMNLKRKLYMWINNPSIINKLLVDLSQLILKSKIDDKRKVAFFFQLEICYETMTYVYKLLPFKENRKLLSSGLLVIYKRMAPRFHILFYKMNLLEVFLDFIKMFRECCDVEDPTCLQIEDLVKFLDQRLYITYSGLGSFIETINSISKILENSLKIII</sequence>
<gene>
    <name evidence="1" type="ORF">VNE69_08156</name>
</gene>
<protein>
    <submittedName>
        <fullName evidence="1">Uncharacterized protein</fullName>
    </submittedName>
</protein>
<dbReference type="RefSeq" id="XP_065330546.1">
    <property type="nucleotide sequence ID" value="XM_065474474.1"/>
</dbReference>
<accession>A0AAX4JF48</accession>
<evidence type="ECO:0000313" key="1">
    <source>
        <dbReference type="EMBL" id="WUR04401.1"/>
    </source>
</evidence>
<keyword evidence="2" id="KW-1185">Reference proteome</keyword>
<dbReference type="AlphaFoldDB" id="A0AAX4JF48"/>